<sequence length="252" mass="26315">MSIFQSHSIQSINTFTSSASILVPSAPLSELAQQHVSLRSSFNPFDDCYALLQVTPERSLAQVANLTGNNMSALAVAANSTSCGTPSDIFGKDTMVSLNPPSSSPELGDSARLYLSNESQSGLELGSPEKVSHDDILGPHTMANRLPSLSADSSPPSRPSKHSMLSDVAAGASLPQPHFDLNSLSSCPSVHSNDDNVLICFPSSAGLLSLSAAPQLSSSDLDPPTQGRIRRSASKALPKLPSLLGRLPGKPN</sequence>
<organism evidence="2 3">
    <name type="scientific">Bondarzewia mesenterica</name>
    <dbReference type="NCBI Taxonomy" id="1095465"/>
    <lineage>
        <taxon>Eukaryota</taxon>
        <taxon>Fungi</taxon>
        <taxon>Dikarya</taxon>
        <taxon>Basidiomycota</taxon>
        <taxon>Agaricomycotina</taxon>
        <taxon>Agaricomycetes</taxon>
        <taxon>Russulales</taxon>
        <taxon>Bondarzewiaceae</taxon>
        <taxon>Bondarzewia</taxon>
    </lineage>
</organism>
<keyword evidence="3" id="KW-1185">Reference proteome</keyword>
<comment type="caution">
    <text evidence="2">The sequence shown here is derived from an EMBL/GenBank/DDBJ whole genome shotgun (WGS) entry which is preliminary data.</text>
</comment>
<reference evidence="2 3" key="1">
    <citation type="submission" date="2019-02" db="EMBL/GenBank/DDBJ databases">
        <title>Genome sequencing of the rare red list fungi Bondarzewia mesenterica.</title>
        <authorList>
            <person name="Buettner E."/>
            <person name="Kellner H."/>
        </authorList>
    </citation>
    <scope>NUCLEOTIDE SEQUENCE [LARGE SCALE GENOMIC DNA]</scope>
    <source>
        <strain evidence="2 3">DSM 108281</strain>
    </source>
</reference>
<dbReference type="AlphaFoldDB" id="A0A4S4KXY6"/>
<evidence type="ECO:0000313" key="3">
    <source>
        <dbReference type="Proteomes" id="UP000310158"/>
    </source>
</evidence>
<feature type="region of interest" description="Disordered" evidence="1">
    <location>
        <begin position="215"/>
        <end position="252"/>
    </location>
</feature>
<gene>
    <name evidence="2" type="ORF">EW146_g10471</name>
</gene>
<feature type="region of interest" description="Disordered" evidence="1">
    <location>
        <begin position="120"/>
        <end position="165"/>
    </location>
</feature>
<dbReference type="Proteomes" id="UP000310158">
    <property type="component" value="Unassembled WGS sequence"/>
</dbReference>
<protein>
    <submittedName>
        <fullName evidence="2">Uncharacterized protein</fullName>
    </submittedName>
</protein>
<accession>A0A4S4KXY6</accession>
<proteinExistence type="predicted"/>
<evidence type="ECO:0000256" key="1">
    <source>
        <dbReference type="SAM" id="MobiDB-lite"/>
    </source>
</evidence>
<feature type="compositionally biased region" description="Low complexity" evidence="1">
    <location>
        <begin position="145"/>
        <end position="155"/>
    </location>
</feature>
<name>A0A4S4KXY6_9AGAM</name>
<evidence type="ECO:0000313" key="2">
    <source>
        <dbReference type="EMBL" id="THH03291.1"/>
    </source>
</evidence>
<dbReference type="EMBL" id="SGPL01001374">
    <property type="protein sequence ID" value="THH03291.1"/>
    <property type="molecule type" value="Genomic_DNA"/>
</dbReference>